<organism evidence="1 2">
    <name type="scientific">Rhizobium etli</name>
    <dbReference type="NCBI Taxonomy" id="29449"/>
    <lineage>
        <taxon>Bacteria</taxon>
        <taxon>Pseudomonadati</taxon>
        <taxon>Pseudomonadota</taxon>
        <taxon>Alphaproteobacteria</taxon>
        <taxon>Hyphomicrobiales</taxon>
        <taxon>Rhizobiaceae</taxon>
        <taxon>Rhizobium/Agrobacterium group</taxon>
        <taxon>Rhizobium</taxon>
    </lineage>
</organism>
<dbReference type="EMBL" id="CP020906">
    <property type="protein sequence ID" value="ARQ09664.1"/>
    <property type="molecule type" value="Genomic_DNA"/>
</dbReference>
<name>A0AAN1BE41_RHIET</name>
<gene>
    <name evidence="1" type="ORF">NXC12_CH01599</name>
</gene>
<evidence type="ECO:0000313" key="1">
    <source>
        <dbReference type="EMBL" id="ARQ09664.1"/>
    </source>
</evidence>
<dbReference type="AlphaFoldDB" id="A0AAN1BE41"/>
<reference evidence="1 2" key="1">
    <citation type="submission" date="2017-04" db="EMBL/GenBank/DDBJ databases">
        <title>Complete genome sequences of Rhizobium genomic linages associated to common bean (phaseolus vulgaris).</title>
        <authorList>
            <person name="Santamaria R.I."/>
            <person name="Bustos P."/>
            <person name="Perez-Carrascal O."/>
            <person name="Martinez-Flores I."/>
            <person name="Juarez S."/>
            <person name="Lozano L."/>
            <person name="Miranda F."/>
            <person name="Vinuesa P."/>
            <person name="Martinez-Romero E."/>
            <person name="Cevallos M.A."/>
            <person name="Romero D."/>
            <person name="Davila G."/>
            <person name="Gonzalez V."/>
        </authorList>
    </citation>
    <scope>NUCLEOTIDE SEQUENCE [LARGE SCALE GENOMIC DNA]</scope>
    <source>
        <strain evidence="1 2">NXC12</strain>
    </source>
</reference>
<dbReference type="Proteomes" id="UP000194159">
    <property type="component" value="Chromosome"/>
</dbReference>
<accession>A0AAN1BE41</accession>
<protein>
    <submittedName>
        <fullName evidence="1">Uncharacterized protein</fullName>
    </submittedName>
</protein>
<proteinExistence type="predicted"/>
<evidence type="ECO:0000313" key="2">
    <source>
        <dbReference type="Proteomes" id="UP000194159"/>
    </source>
</evidence>
<sequence>MPDMNQNQTCREALAGAFRALSDEAVKAGWPEGEVALTLAELAEERVIEITAKVITEGFLPPQIMAAGGRSS</sequence>
<dbReference type="RefSeq" id="WP_020920970.1">
    <property type="nucleotide sequence ID" value="NZ_CP020906.1"/>
</dbReference>